<comment type="caution">
    <text evidence="1">The sequence shown here is derived from an EMBL/GenBank/DDBJ whole genome shotgun (WGS) entry which is preliminary data.</text>
</comment>
<dbReference type="STRING" id="1308866.J416_07542"/>
<dbReference type="eggNOG" id="COG1719">
    <property type="taxonomic scope" value="Bacteria"/>
</dbReference>
<organism evidence="1 2">
    <name type="scientific">Gracilibacillus halophilus YIM-C55.5</name>
    <dbReference type="NCBI Taxonomy" id="1308866"/>
    <lineage>
        <taxon>Bacteria</taxon>
        <taxon>Bacillati</taxon>
        <taxon>Bacillota</taxon>
        <taxon>Bacilli</taxon>
        <taxon>Bacillales</taxon>
        <taxon>Bacillaceae</taxon>
        <taxon>Gracilibacillus</taxon>
    </lineage>
</organism>
<dbReference type="SUPFAM" id="SSF111126">
    <property type="entry name" value="Ligand-binding domain in the NO signalling and Golgi transport"/>
    <property type="match status" value="1"/>
</dbReference>
<keyword evidence="2" id="KW-1185">Reference proteome</keyword>
<dbReference type="Proteomes" id="UP000012283">
    <property type="component" value="Unassembled WGS sequence"/>
</dbReference>
<evidence type="ECO:0000313" key="1">
    <source>
        <dbReference type="EMBL" id="ENH97031.1"/>
    </source>
</evidence>
<dbReference type="AlphaFoldDB" id="N4WVD6"/>
<sequence>MGQKQTNVATILANLHSTNSGYDVLRYFCLPDMLGKEADMVLYMMGKNLARQSECATTQEIQEFFRHTGWGELLLTTEKRKGYQFILEGEVVQARIETIQAIEFYLESGFLAESLTMIDNNQYECFVDLKQDHAKLEVITSS</sequence>
<protein>
    <recommendedName>
        <fullName evidence="3">DUF2507 domain-containing protein</fullName>
    </recommendedName>
</protein>
<dbReference type="RefSeq" id="WP_003467552.1">
    <property type="nucleotide sequence ID" value="NZ_APML01000024.1"/>
</dbReference>
<dbReference type="PATRIC" id="fig|1308866.3.peg.1523"/>
<gene>
    <name evidence="1" type="ORF">J416_07542</name>
</gene>
<proteinExistence type="predicted"/>
<accession>N4WVD6</accession>
<evidence type="ECO:0008006" key="3">
    <source>
        <dbReference type="Google" id="ProtNLM"/>
    </source>
</evidence>
<evidence type="ECO:0000313" key="2">
    <source>
        <dbReference type="Proteomes" id="UP000012283"/>
    </source>
</evidence>
<dbReference type="Pfam" id="PF10702">
    <property type="entry name" value="DUF2507"/>
    <property type="match status" value="1"/>
</dbReference>
<dbReference type="Gene3D" id="3.30.1380.20">
    <property type="entry name" value="Trafficking protein particle complex subunit 3"/>
    <property type="match status" value="1"/>
</dbReference>
<dbReference type="OrthoDB" id="2965348at2"/>
<dbReference type="InterPro" id="IPR024096">
    <property type="entry name" value="NO_sig/Golgi_transp_ligand-bd"/>
</dbReference>
<reference evidence="1 2" key="1">
    <citation type="submission" date="2013-03" db="EMBL/GenBank/DDBJ databases">
        <title>Draft genome sequence of Gracibacillus halophilus YIM-C55.5, a moderately halophilic and thermophilic organism from the Xiaochaidamu salt lake.</title>
        <authorList>
            <person name="Sugumar T."/>
            <person name="Polireddy D.R."/>
            <person name="Antony A."/>
            <person name="Madhava Y.R."/>
            <person name="Sivakumar N."/>
        </authorList>
    </citation>
    <scope>NUCLEOTIDE SEQUENCE [LARGE SCALE GENOMIC DNA]</scope>
    <source>
        <strain evidence="1 2">YIM-C55.5</strain>
    </source>
</reference>
<dbReference type="InterPro" id="IPR019642">
    <property type="entry name" value="DUF2507"/>
</dbReference>
<dbReference type="EMBL" id="APML01000024">
    <property type="protein sequence ID" value="ENH97031.1"/>
    <property type="molecule type" value="Genomic_DNA"/>
</dbReference>
<name>N4WVD6_9BACI</name>